<reference evidence="2 3" key="1">
    <citation type="submission" date="2021-06" db="EMBL/GenBank/DDBJ databases">
        <title>Caerostris darwini draft genome.</title>
        <authorList>
            <person name="Kono N."/>
            <person name="Arakawa K."/>
        </authorList>
    </citation>
    <scope>NUCLEOTIDE SEQUENCE [LARGE SCALE GENOMIC DNA]</scope>
</reference>
<organism evidence="2 3">
    <name type="scientific">Caerostris darwini</name>
    <dbReference type="NCBI Taxonomy" id="1538125"/>
    <lineage>
        <taxon>Eukaryota</taxon>
        <taxon>Metazoa</taxon>
        <taxon>Ecdysozoa</taxon>
        <taxon>Arthropoda</taxon>
        <taxon>Chelicerata</taxon>
        <taxon>Arachnida</taxon>
        <taxon>Araneae</taxon>
        <taxon>Araneomorphae</taxon>
        <taxon>Entelegynae</taxon>
        <taxon>Araneoidea</taxon>
        <taxon>Araneidae</taxon>
        <taxon>Caerostris</taxon>
    </lineage>
</organism>
<sequence>MRTSRRHKTKTDIPECAPHNGKNIKEGPSLYGHAEYSIKITIKWCEVSNFTEASLKVDNHFLRVMNPLDVTGNARECRELPSHVRSVRVLASWSVNPRISSYLISQQHSLFGVPP</sequence>
<evidence type="ECO:0000313" key="3">
    <source>
        <dbReference type="Proteomes" id="UP001054837"/>
    </source>
</evidence>
<dbReference type="Proteomes" id="UP001054837">
    <property type="component" value="Unassembled WGS sequence"/>
</dbReference>
<name>A0AAV4Q1V2_9ARAC</name>
<evidence type="ECO:0000256" key="1">
    <source>
        <dbReference type="SAM" id="MobiDB-lite"/>
    </source>
</evidence>
<accession>A0AAV4Q1V2</accession>
<gene>
    <name evidence="2" type="ORF">CDAR_468431</name>
</gene>
<dbReference type="AlphaFoldDB" id="A0AAV4Q1V2"/>
<keyword evidence="3" id="KW-1185">Reference proteome</keyword>
<comment type="caution">
    <text evidence="2">The sequence shown here is derived from an EMBL/GenBank/DDBJ whole genome shotgun (WGS) entry which is preliminary data.</text>
</comment>
<evidence type="ECO:0000313" key="2">
    <source>
        <dbReference type="EMBL" id="GIY03908.1"/>
    </source>
</evidence>
<protein>
    <submittedName>
        <fullName evidence="2">Uncharacterized protein</fullName>
    </submittedName>
</protein>
<proteinExistence type="predicted"/>
<dbReference type="EMBL" id="BPLQ01003864">
    <property type="protein sequence ID" value="GIY03908.1"/>
    <property type="molecule type" value="Genomic_DNA"/>
</dbReference>
<feature type="region of interest" description="Disordered" evidence="1">
    <location>
        <begin position="1"/>
        <end position="21"/>
    </location>
</feature>